<evidence type="ECO:0008006" key="2">
    <source>
        <dbReference type="Google" id="ProtNLM"/>
    </source>
</evidence>
<protein>
    <recommendedName>
        <fullName evidence="2">DUF177 domain-containing protein</fullName>
    </recommendedName>
</protein>
<evidence type="ECO:0000313" key="1">
    <source>
        <dbReference type="EMBL" id="CUV66305.1"/>
    </source>
</evidence>
<reference evidence="1" key="1">
    <citation type="submission" date="2015-11" db="EMBL/GenBank/DDBJ databases">
        <authorList>
            <person name="Zhang Y."/>
            <person name="Guo Z."/>
        </authorList>
    </citation>
    <scope>NUCLEOTIDE SEQUENCE</scope>
    <source>
        <strain evidence="1">BN30871</strain>
    </source>
</reference>
<gene>
    <name evidence="1" type="ORF">BN3087_710035</name>
</gene>
<name>A0A0S4XRB2_9BACT</name>
<dbReference type="AlphaFoldDB" id="A0A0S4XRB2"/>
<organism evidence="1">
    <name type="scientific">Sulfurovum sp. enrichment culture clone C5</name>
    <dbReference type="NCBI Taxonomy" id="497650"/>
    <lineage>
        <taxon>Bacteria</taxon>
        <taxon>Pseudomonadati</taxon>
        <taxon>Campylobacterota</taxon>
        <taxon>Epsilonproteobacteria</taxon>
        <taxon>Campylobacterales</taxon>
        <taxon>Sulfurovaceae</taxon>
        <taxon>Sulfurovum</taxon>
        <taxon>environmental samples</taxon>
    </lineage>
</organism>
<dbReference type="EMBL" id="FAXN01000075">
    <property type="protein sequence ID" value="CUV66305.1"/>
    <property type="molecule type" value="Genomic_DNA"/>
</dbReference>
<proteinExistence type="predicted"/>
<sequence length="123" mass="13945">MEISFDKISVNPKPFSLAINSVTFSGKLSKINFNTVKLDGEINGDLEVCCDRCGEAFVIDIEQPISLELSQKEIQNKDNLDIIEFLDGTIDLKYILQSEIDSIKSLYHYCEKCDGIEEFEVEI</sequence>
<accession>A0A0S4XRB2</accession>